<evidence type="ECO:0000313" key="1">
    <source>
        <dbReference type="EMBL" id="SDJ74623.1"/>
    </source>
</evidence>
<dbReference type="EMBL" id="FNDJ01000012">
    <property type="protein sequence ID" value="SDJ74623.1"/>
    <property type="molecule type" value="Genomic_DNA"/>
</dbReference>
<name>A0A1G8W8Z1_9ACTN</name>
<dbReference type="STRING" id="633440.SAMN05421869_11283"/>
<proteinExistence type="predicted"/>
<accession>A0A1G8W8Z1</accession>
<organism evidence="1 2">
    <name type="scientific">Nonomuraea jiangxiensis</name>
    <dbReference type="NCBI Taxonomy" id="633440"/>
    <lineage>
        <taxon>Bacteria</taxon>
        <taxon>Bacillati</taxon>
        <taxon>Actinomycetota</taxon>
        <taxon>Actinomycetes</taxon>
        <taxon>Streptosporangiales</taxon>
        <taxon>Streptosporangiaceae</taxon>
        <taxon>Nonomuraea</taxon>
    </lineage>
</organism>
<evidence type="ECO:0008006" key="3">
    <source>
        <dbReference type="Google" id="ProtNLM"/>
    </source>
</evidence>
<dbReference type="Proteomes" id="UP000199202">
    <property type="component" value="Unassembled WGS sequence"/>
</dbReference>
<gene>
    <name evidence="1" type="ORF">SAMN05421869_11283</name>
</gene>
<evidence type="ECO:0000313" key="2">
    <source>
        <dbReference type="Proteomes" id="UP000199202"/>
    </source>
</evidence>
<keyword evidence="2" id="KW-1185">Reference proteome</keyword>
<sequence length="217" mass="23710">MQPGITDAARYRLIMLIERERHDGIRDGTITVLFRRWRQRQASAGHVYRTALGRVAVDAIDVVTTAQITDADATAAGYPSAAAAIEDLRGSPGDPVYRLAIRYVPEPDPRDELAATDDLPADELADVAARLARLDRASRTGPWTEAALEIIDRRPAVRAGDLAAELGREVARFKLDVRKLKNLGLTVSLDTGYRISPRGAAYLASRAGERRPGDRQG</sequence>
<protein>
    <recommendedName>
        <fullName evidence="3">ASCH domain-containing protein</fullName>
    </recommendedName>
</protein>
<dbReference type="AlphaFoldDB" id="A0A1G8W8Z1"/>
<reference evidence="1 2" key="1">
    <citation type="submission" date="2016-10" db="EMBL/GenBank/DDBJ databases">
        <authorList>
            <person name="de Groot N.N."/>
        </authorList>
    </citation>
    <scope>NUCLEOTIDE SEQUENCE [LARGE SCALE GENOMIC DNA]</scope>
    <source>
        <strain evidence="1 2">CGMCC 4.6533</strain>
    </source>
</reference>